<sequence>MLSTPLGDIEIYIDNEKVEYTVKNIGASERLCPDISGRFGIEILYEPDGKQHTISCRIKKYHASSRDEIEPRERLELKSFYRENTKLSIGMEGDAGYYSDGTRDSDVYDYDNDYMEDGVSYLIMEDTKTTKYVFGIAWIDNVTVENDVQTWYGADPTYFRRK</sequence>
<gene>
    <name evidence="1" type="ORF">KGMB01110_19970</name>
</gene>
<evidence type="ECO:0000313" key="2">
    <source>
        <dbReference type="Proteomes" id="UP000265643"/>
    </source>
</evidence>
<protein>
    <submittedName>
        <fullName evidence="1">Uncharacterized protein</fullName>
    </submittedName>
</protein>
<organism evidence="1 2">
    <name type="scientific">Mediterraneibacter butyricigenes</name>
    <dbReference type="NCBI Taxonomy" id="2316025"/>
    <lineage>
        <taxon>Bacteria</taxon>
        <taxon>Bacillati</taxon>
        <taxon>Bacillota</taxon>
        <taxon>Clostridia</taxon>
        <taxon>Lachnospirales</taxon>
        <taxon>Lachnospiraceae</taxon>
        <taxon>Mediterraneibacter</taxon>
    </lineage>
</organism>
<dbReference type="Proteomes" id="UP000265643">
    <property type="component" value="Unassembled WGS sequence"/>
</dbReference>
<dbReference type="AlphaFoldDB" id="A0A391P1N8"/>
<dbReference type="RefSeq" id="WP_119298190.1">
    <property type="nucleotide sequence ID" value="NZ_BHGK01000001.1"/>
</dbReference>
<keyword evidence="2" id="KW-1185">Reference proteome</keyword>
<comment type="caution">
    <text evidence="1">The sequence shown here is derived from an EMBL/GenBank/DDBJ whole genome shotgun (WGS) entry which is preliminary data.</text>
</comment>
<accession>A0A391P1N8</accession>
<dbReference type="EMBL" id="BHGK01000001">
    <property type="protein sequence ID" value="GCA67561.1"/>
    <property type="molecule type" value="Genomic_DNA"/>
</dbReference>
<proteinExistence type="predicted"/>
<reference evidence="2" key="1">
    <citation type="submission" date="2018-09" db="EMBL/GenBank/DDBJ databases">
        <title>Draft Genome Sequence of Mediterraneibacter sp. KCTC 15684.</title>
        <authorList>
            <person name="Kim J.S."/>
            <person name="Han K.I."/>
            <person name="Suh M.K."/>
            <person name="Lee K.C."/>
            <person name="Eom M.K."/>
            <person name="Lee J.H."/>
            <person name="Park S.H."/>
            <person name="Kang S.W."/>
            <person name="Park J.E."/>
            <person name="Oh B.S."/>
            <person name="Yu S.Y."/>
            <person name="Choi S.H."/>
            <person name="Lee D.H."/>
            <person name="Yoon H."/>
            <person name="Kim B."/>
            <person name="Yang S.J."/>
            <person name="Lee J.S."/>
        </authorList>
    </citation>
    <scope>NUCLEOTIDE SEQUENCE [LARGE SCALE GENOMIC DNA]</scope>
    <source>
        <strain evidence="2">KCTC 15684</strain>
    </source>
</reference>
<name>A0A391P1N8_9FIRM</name>
<evidence type="ECO:0000313" key="1">
    <source>
        <dbReference type="EMBL" id="GCA67561.1"/>
    </source>
</evidence>